<name>A0ABQ5HJ22_9ASTR</name>
<dbReference type="Proteomes" id="UP001151760">
    <property type="component" value="Unassembled WGS sequence"/>
</dbReference>
<dbReference type="Pfam" id="PF07727">
    <property type="entry name" value="RVT_2"/>
    <property type="match status" value="1"/>
</dbReference>
<reference evidence="2" key="2">
    <citation type="submission" date="2022-01" db="EMBL/GenBank/DDBJ databases">
        <authorList>
            <person name="Yamashiro T."/>
            <person name="Shiraishi A."/>
            <person name="Satake H."/>
            <person name="Nakayama K."/>
        </authorList>
    </citation>
    <scope>NUCLEOTIDE SEQUENCE</scope>
</reference>
<evidence type="ECO:0000313" key="3">
    <source>
        <dbReference type="Proteomes" id="UP001151760"/>
    </source>
</evidence>
<gene>
    <name evidence="2" type="ORF">Tco_1069620</name>
</gene>
<feature type="domain" description="Reverse transcriptase Ty1/copia-type" evidence="1">
    <location>
        <begin position="17"/>
        <end position="91"/>
    </location>
</feature>
<dbReference type="InterPro" id="IPR013103">
    <property type="entry name" value="RVT_2"/>
</dbReference>
<dbReference type="EMBL" id="BQNB010019679">
    <property type="protein sequence ID" value="GJT87903.1"/>
    <property type="molecule type" value="Genomic_DNA"/>
</dbReference>
<organism evidence="2 3">
    <name type="scientific">Tanacetum coccineum</name>
    <dbReference type="NCBI Taxonomy" id="301880"/>
    <lineage>
        <taxon>Eukaryota</taxon>
        <taxon>Viridiplantae</taxon>
        <taxon>Streptophyta</taxon>
        <taxon>Embryophyta</taxon>
        <taxon>Tracheophyta</taxon>
        <taxon>Spermatophyta</taxon>
        <taxon>Magnoliopsida</taxon>
        <taxon>eudicotyledons</taxon>
        <taxon>Gunneridae</taxon>
        <taxon>Pentapetalae</taxon>
        <taxon>asterids</taxon>
        <taxon>campanulids</taxon>
        <taxon>Asterales</taxon>
        <taxon>Asteraceae</taxon>
        <taxon>Asteroideae</taxon>
        <taxon>Anthemideae</taxon>
        <taxon>Anthemidinae</taxon>
        <taxon>Tanacetum</taxon>
    </lineage>
</organism>
<accession>A0ABQ5HJ22</accession>
<comment type="caution">
    <text evidence="2">The sequence shown here is derived from an EMBL/GenBank/DDBJ whole genome shotgun (WGS) entry which is preliminary data.</text>
</comment>
<keyword evidence="3" id="KW-1185">Reference proteome</keyword>
<evidence type="ECO:0000313" key="2">
    <source>
        <dbReference type="EMBL" id="GJT87903.1"/>
    </source>
</evidence>
<evidence type="ECO:0000259" key="1">
    <source>
        <dbReference type="Pfam" id="PF07727"/>
    </source>
</evidence>
<protein>
    <submittedName>
        <fullName evidence="2">Retrovirus-related pol polyprotein from transposon TNT 1-94</fullName>
    </submittedName>
</protein>
<reference evidence="2" key="1">
    <citation type="journal article" date="2022" name="Int. J. Mol. Sci.">
        <title>Draft Genome of Tanacetum Coccineum: Genomic Comparison of Closely Related Tanacetum-Family Plants.</title>
        <authorList>
            <person name="Yamashiro T."/>
            <person name="Shiraishi A."/>
            <person name="Nakayama K."/>
            <person name="Satake H."/>
        </authorList>
    </citation>
    <scope>NUCLEOTIDE SEQUENCE</scope>
</reference>
<proteinExistence type="predicted"/>
<sequence length="135" mass="15317">MEISTITIWQDTYWQQIDGILIASNNKELIQNIKQHVNAKFNIKDIGPLHYYLGIEFFRNATGLAMSQRKYAMDLVKHVGLLDTKPSMIPLDPTVKFTMDKGEPIHDSCSYKTLVGKLLYLTITGLDLAFLAQAL</sequence>